<evidence type="ECO:0000313" key="4">
    <source>
        <dbReference type="Proteomes" id="UP000383932"/>
    </source>
</evidence>
<feature type="region of interest" description="Disordered" evidence="1">
    <location>
        <begin position="1"/>
        <end position="151"/>
    </location>
</feature>
<dbReference type="OrthoDB" id="21120at2759"/>
<gene>
    <name evidence="3" type="ORF">CTheo_6033</name>
</gene>
<comment type="caution">
    <text evidence="3">The sequence shown here is derived from an EMBL/GenBank/DDBJ whole genome shotgun (WGS) entry which is preliminary data.</text>
</comment>
<accession>A0A5N5QFU4</accession>
<dbReference type="AlphaFoldDB" id="A0A5N5QFU4"/>
<proteinExistence type="predicted"/>
<name>A0A5N5QFU4_9AGAM</name>
<feature type="domain" description="Casein kinase substrate phosphoprotein PP28" evidence="2">
    <location>
        <begin position="120"/>
        <end position="195"/>
    </location>
</feature>
<feature type="compositionally biased region" description="Basic and acidic residues" evidence="1">
    <location>
        <begin position="139"/>
        <end position="151"/>
    </location>
</feature>
<protein>
    <submittedName>
        <fullName evidence="3">Heat-and acid-stable phosphoprotein</fullName>
    </submittedName>
</protein>
<dbReference type="Proteomes" id="UP000383932">
    <property type="component" value="Unassembled WGS sequence"/>
</dbReference>
<dbReference type="EMBL" id="SSOP01000163">
    <property type="protein sequence ID" value="KAB5590534.1"/>
    <property type="molecule type" value="Genomic_DNA"/>
</dbReference>
<feature type="region of interest" description="Disordered" evidence="1">
    <location>
        <begin position="189"/>
        <end position="208"/>
    </location>
</feature>
<dbReference type="Pfam" id="PF10252">
    <property type="entry name" value="PP28"/>
    <property type="match status" value="1"/>
</dbReference>
<feature type="compositionally biased region" description="Acidic residues" evidence="1">
    <location>
        <begin position="45"/>
        <end position="70"/>
    </location>
</feature>
<organism evidence="3 4">
    <name type="scientific">Ceratobasidium theobromae</name>
    <dbReference type="NCBI Taxonomy" id="1582974"/>
    <lineage>
        <taxon>Eukaryota</taxon>
        <taxon>Fungi</taxon>
        <taxon>Dikarya</taxon>
        <taxon>Basidiomycota</taxon>
        <taxon>Agaricomycotina</taxon>
        <taxon>Agaricomycetes</taxon>
        <taxon>Cantharellales</taxon>
        <taxon>Ceratobasidiaceae</taxon>
        <taxon>Ceratobasidium</taxon>
    </lineage>
</organism>
<feature type="compositionally biased region" description="Basic residues" evidence="1">
    <location>
        <begin position="1"/>
        <end position="14"/>
    </location>
</feature>
<evidence type="ECO:0000256" key="1">
    <source>
        <dbReference type="SAM" id="MobiDB-lite"/>
    </source>
</evidence>
<evidence type="ECO:0000313" key="3">
    <source>
        <dbReference type="EMBL" id="KAB5590534.1"/>
    </source>
</evidence>
<sequence>MVRGSGKFKQKRGGGRSFSRDMVVDSEGVASGTDRRANRRKKQEDENDDDEGGEDDEEEEEEEDEEEEESAGPSQPEMSRTERKALKKQQGTRQKGKGNIDPIKEAGSGEESQDDSDLINPNRAPIKNLSISDVGAPRELSRREREAKEAQEAKERYWKLHVQGKTEQAQRDLARLAKIRAEREAAAAKRKEEVEAKAAEAKERLAKR</sequence>
<dbReference type="PANTHER" id="PTHR22055">
    <property type="entry name" value="28 KDA HEAT- AND ACID-STABLE PHOSPHOPROTEIN PDGF-ASSOCIATED PROTEIN"/>
    <property type="match status" value="1"/>
</dbReference>
<dbReference type="InterPro" id="IPR019380">
    <property type="entry name" value="Casein_kinase_sb_PP28"/>
</dbReference>
<reference evidence="3 4" key="1">
    <citation type="journal article" date="2019" name="Fungal Biol. Biotechnol.">
        <title>Draft genome sequence of fastidious pathogen Ceratobasidium theobromae, which causes vascular-streak dieback in Theobroma cacao.</title>
        <authorList>
            <person name="Ali S.S."/>
            <person name="Asman A."/>
            <person name="Shao J."/>
            <person name="Firmansyah A.P."/>
            <person name="Susilo A.W."/>
            <person name="Rosmana A."/>
            <person name="McMahon P."/>
            <person name="Junaid M."/>
            <person name="Guest D."/>
            <person name="Kheng T.Y."/>
            <person name="Meinhardt L.W."/>
            <person name="Bailey B.A."/>
        </authorList>
    </citation>
    <scope>NUCLEOTIDE SEQUENCE [LARGE SCALE GENOMIC DNA]</scope>
    <source>
        <strain evidence="3 4">CT2</strain>
    </source>
</reference>
<keyword evidence="4" id="KW-1185">Reference proteome</keyword>
<dbReference type="InterPro" id="IPR039876">
    <property type="entry name" value="HAP28"/>
</dbReference>
<evidence type="ECO:0000259" key="2">
    <source>
        <dbReference type="Pfam" id="PF10252"/>
    </source>
</evidence>